<keyword evidence="3" id="KW-1003">Cell membrane</keyword>
<evidence type="ECO:0000313" key="10">
    <source>
        <dbReference type="EMBL" id="MST96739.1"/>
    </source>
</evidence>
<evidence type="ECO:0000256" key="3">
    <source>
        <dbReference type="ARBA" id="ARBA00022475"/>
    </source>
</evidence>
<feature type="binding site" evidence="7">
    <location>
        <position position="212"/>
    </location>
    <ligand>
        <name>Zn(2+)</name>
        <dbReference type="ChEBI" id="CHEBI:29105"/>
    </ligand>
</feature>
<evidence type="ECO:0000313" key="11">
    <source>
        <dbReference type="Proteomes" id="UP000435649"/>
    </source>
</evidence>
<dbReference type="InterPro" id="IPR005744">
    <property type="entry name" value="Hy-lIII"/>
</dbReference>
<keyword evidence="7" id="KW-0862">Zinc</keyword>
<evidence type="ECO:0000256" key="6">
    <source>
        <dbReference type="ARBA" id="ARBA00023136"/>
    </source>
</evidence>
<evidence type="ECO:0000256" key="5">
    <source>
        <dbReference type="ARBA" id="ARBA00022989"/>
    </source>
</evidence>
<gene>
    <name evidence="10" type="ORF">FYJ85_06735</name>
</gene>
<dbReference type="GO" id="GO:0005886">
    <property type="term" value="C:plasma membrane"/>
    <property type="evidence" value="ECO:0007669"/>
    <property type="project" value="UniProtKB-SubCell"/>
</dbReference>
<feature type="transmembrane region" description="Helical" evidence="9">
    <location>
        <begin position="159"/>
        <end position="179"/>
    </location>
</feature>
<keyword evidence="4 9" id="KW-0812">Transmembrane</keyword>
<organism evidence="10 11">
    <name type="scientific">Victivallis lenta</name>
    <dbReference type="NCBI Taxonomy" id="2606640"/>
    <lineage>
        <taxon>Bacteria</taxon>
        <taxon>Pseudomonadati</taxon>
        <taxon>Lentisphaerota</taxon>
        <taxon>Lentisphaeria</taxon>
        <taxon>Victivallales</taxon>
        <taxon>Victivallaceae</taxon>
        <taxon>Victivallis</taxon>
    </lineage>
</organism>
<feature type="transmembrane region" description="Helical" evidence="9">
    <location>
        <begin position="185"/>
        <end position="206"/>
    </location>
</feature>
<protein>
    <submittedName>
        <fullName evidence="10">Hemolysin III family protein</fullName>
    </submittedName>
</protein>
<evidence type="ECO:0000256" key="7">
    <source>
        <dbReference type="PIRSR" id="PIRSR604254-1"/>
    </source>
</evidence>
<evidence type="ECO:0000256" key="8">
    <source>
        <dbReference type="SAM" id="MobiDB-lite"/>
    </source>
</evidence>
<comment type="similarity">
    <text evidence="2">Belongs to the UPF0073 (Hly-III) family.</text>
</comment>
<keyword evidence="11" id="KW-1185">Reference proteome</keyword>
<feature type="region of interest" description="Disordered" evidence="8">
    <location>
        <begin position="1"/>
        <end position="26"/>
    </location>
</feature>
<sequence>MGIRRNRSQDRGGRHPLLSDEAPAVSGRSCDYSPGEERLNVLTHAAGAVLALGGMALVPFVVPEHGVRRVAAFAVYLLALFGMYLASSCYHAARTPERKALLRRFDHAAIYLLIAGTYTPVMLLAVGGSLGIAILAAVWMIGLAGIVIKCFSRHRFGRWSLILYLAMGWLGIIAVRQMFAGMGALSFGLLLAGGVVYSLGAFFYASGRPYCHAAWHLFVLGGSTLHYFAVLLLP</sequence>
<comment type="subcellular location">
    <subcellularLocation>
        <location evidence="1">Cell membrane</location>
        <topology evidence="1">Multi-pass membrane protein</topology>
    </subcellularLocation>
</comment>
<keyword evidence="7" id="KW-0479">Metal-binding</keyword>
<feature type="transmembrane region" description="Helical" evidence="9">
    <location>
        <begin position="132"/>
        <end position="152"/>
    </location>
</feature>
<dbReference type="GO" id="GO:0046872">
    <property type="term" value="F:metal ion binding"/>
    <property type="evidence" value="ECO:0007669"/>
    <property type="project" value="UniProtKB-KW"/>
</dbReference>
<feature type="binding site" evidence="7">
    <location>
        <position position="91"/>
    </location>
    <ligand>
        <name>Zn(2+)</name>
        <dbReference type="ChEBI" id="CHEBI:29105"/>
    </ligand>
</feature>
<feature type="transmembrane region" description="Helical" evidence="9">
    <location>
        <begin position="213"/>
        <end position="233"/>
    </location>
</feature>
<dbReference type="GO" id="GO:0140911">
    <property type="term" value="F:pore-forming activity"/>
    <property type="evidence" value="ECO:0007669"/>
    <property type="project" value="InterPro"/>
</dbReference>
<evidence type="ECO:0000256" key="2">
    <source>
        <dbReference type="ARBA" id="ARBA00008488"/>
    </source>
</evidence>
<evidence type="ECO:0000256" key="9">
    <source>
        <dbReference type="SAM" id="Phobius"/>
    </source>
</evidence>
<dbReference type="NCBIfam" id="TIGR01065">
    <property type="entry name" value="hlyIII"/>
    <property type="match status" value="1"/>
</dbReference>
<keyword evidence="6 9" id="KW-0472">Membrane</keyword>
<feature type="transmembrane region" description="Helical" evidence="9">
    <location>
        <begin position="41"/>
        <end position="61"/>
    </location>
</feature>
<accession>A0A844G2S6</accession>
<dbReference type="EMBL" id="VUNS01000005">
    <property type="protein sequence ID" value="MST96739.1"/>
    <property type="molecule type" value="Genomic_DNA"/>
</dbReference>
<name>A0A844G2S6_9BACT</name>
<evidence type="ECO:0000256" key="4">
    <source>
        <dbReference type="ARBA" id="ARBA00022692"/>
    </source>
</evidence>
<comment type="caution">
    <text evidence="10">The sequence shown here is derived from an EMBL/GenBank/DDBJ whole genome shotgun (WGS) entry which is preliminary data.</text>
</comment>
<dbReference type="PANTHER" id="PTHR20855:SF3">
    <property type="entry name" value="LD03007P"/>
    <property type="match status" value="1"/>
</dbReference>
<feature type="transmembrane region" description="Helical" evidence="9">
    <location>
        <begin position="73"/>
        <end position="93"/>
    </location>
</feature>
<keyword evidence="5 9" id="KW-1133">Transmembrane helix</keyword>
<dbReference type="PANTHER" id="PTHR20855">
    <property type="entry name" value="ADIPOR/PROGESTIN RECEPTOR-RELATED"/>
    <property type="match status" value="1"/>
</dbReference>
<proteinExistence type="inferred from homology"/>
<dbReference type="InterPro" id="IPR004254">
    <property type="entry name" value="AdipoR/HlyIII-related"/>
</dbReference>
<dbReference type="Pfam" id="PF03006">
    <property type="entry name" value="HlyIII"/>
    <property type="match status" value="1"/>
</dbReference>
<feature type="transmembrane region" description="Helical" evidence="9">
    <location>
        <begin position="105"/>
        <end position="126"/>
    </location>
</feature>
<dbReference type="AlphaFoldDB" id="A0A844G2S6"/>
<dbReference type="Proteomes" id="UP000435649">
    <property type="component" value="Unassembled WGS sequence"/>
</dbReference>
<evidence type="ECO:0000256" key="1">
    <source>
        <dbReference type="ARBA" id="ARBA00004651"/>
    </source>
</evidence>
<reference evidence="10 11" key="1">
    <citation type="submission" date="2019-08" db="EMBL/GenBank/DDBJ databases">
        <title>In-depth cultivation of the pig gut microbiome towards novel bacterial diversity and tailored functional studies.</title>
        <authorList>
            <person name="Wylensek D."/>
            <person name="Hitch T.C.A."/>
            <person name="Clavel T."/>
        </authorList>
    </citation>
    <scope>NUCLEOTIDE SEQUENCE [LARGE SCALE GENOMIC DNA]</scope>
    <source>
        <strain evidence="10 11">BBE-744-WT-12</strain>
    </source>
</reference>
<feature type="binding site" evidence="7">
    <location>
        <position position="216"/>
    </location>
    <ligand>
        <name>Zn(2+)</name>
        <dbReference type="ChEBI" id="CHEBI:29105"/>
    </ligand>
</feature>